<dbReference type="GO" id="GO:0045277">
    <property type="term" value="C:respiratory chain complex IV"/>
    <property type="evidence" value="ECO:0007669"/>
    <property type="project" value="InterPro"/>
</dbReference>
<evidence type="ECO:0000256" key="3">
    <source>
        <dbReference type="SAM" id="Phobius"/>
    </source>
</evidence>
<accession>A0A9P6VYC3</accession>
<keyword evidence="2" id="KW-0496">Mitochondrion</keyword>
<evidence type="ECO:0000256" key="1">
    <source>
        <dbReference type="ARBA" id="ARBA00004173"/>
    </source>
</evidence>
<dbReference type="Pfam" id="PF02936">
    <property type="entry name" value="COX4"/>
    <property type="match status" value="1"/>
</dbReference>
<dbReference type="PANTHER" id="PTHR10707:SF9">
    <property type="entry name" value="MAINTENANCE OF TELOMERE CAPPING PROTEIN 3, MITOCHONDRIAL"/>
    <property type="match status" value="1"/>
</dbReference>
<dbReference type="AlphaFoldDB" id="A0A9P6VYC3"/>
<dbReference type="InterPro" id="IPR036639">
    <property type="entry name" value="Cyt_c_oxidase_su4_sf"/>
</dbReference>
<keyword evidence="3" id="KW-0472">Membrane</keyword>
<dbReference type="PANTHER" id="PTHR10707">
    <property type="entry name" value="CYTOCHROME C OXIDASE SUBUNIT IV"/>
    <property type="match status" value="1"/>
</dbReference>
<dbReference type="InterPro" id="IPR004203">
    <property type="entry name" value="Cyt_c_oxidase_su4_fam"/>
</dbReference>
<dbReference type="OrthoDB" id="186013at2759"/>
<evidence type="ECO:0000313" key="4">
    <source>
        <dbReference type="EMBL" id="KAG0659330.1"/>
    </source>
</evidence>
<name>A0A9P6VYC3_MAUEX</name>
<sequence length="118" mass="13950">MHSTSGTDTDILYSPPSLTRIPERWTSMKNTDLQEEIKEYLDWKMMSPWKDMSHDEQIASYYLAYGSWGPRSDSTTKDKSEINVTYFIFRVMFNIVMISALGVSYVNWREDKNYHDID</sequence>
<dbReference type="Gene3D" id="1.10.442.10">
    <property type="entry name" value="Cytochrome c oxidase subunit IV"/>
    <property type="match status" value="1"/>
</dbReference>
<evidence type="ECO:0000256" key="2">
    <source>
        <dbReference type="ARBA" id="ARBA00023128"/>
    </source>
</evidence>
<dbReference type="Proteomes" id="UP000750334">
    <property type="component" value="Unassembled WGS sequence"/>
</dbReference>
<organism evidence="4 5">
    <name type="scientific">Maudiozyma exigua</name>
    <name type="common">Yeast</name>
    <name type="synonym">Kazachstania exigua</name>
    <dbReference type="NCBI Taxonomy" id="34358"/>
    <lineage>
        <taxon>Eukaryota</taxon>
        <taxon>Fungi</taxon>
        <taxon>Dikarya</taxon>
        <taxon>Ascomycota</taxon>
        <taxon>Saccharomycotina</taxon>
        <taxon>Saccharomycetes</taxon>
        <taxon>Saccharomycetales</taxon>
        <taxon>Saccharomycetaceae</taxon>
        <taxon>Maudiozyma</taxon>
    </lineage>
</organism>
<dbReference type="SUPFAM" id="SSF81406">
    <property type="entry name" value="Mitochondrial cytochrome c oxidase subunit IV"/>
    <property type="match status" value="1"/>
</dbReference>
<reference evidence="4 5" key="1">
    <citation type="submission" date="2020-11" db="EMBL/GenBank/DDBJ databases">
        <title>Kefir isolates.</title>
        <authorList>
            <person name="Marcisauskas S."/>
            <person name="Kim Y."/>
            <person name="Blasche S."/>
        </authorList>
    </citation>
    <scope>NUCLEOTIDE SEQUENCE [LARGE SCALE GENOMIC DNA]</scope>
    <source>
        <strain evidence="4 5">OG2</strain>
    </source>
</reference>
<gene>
    <name evidence="4" type="ORF">C6P45_001872</name>
</gene>
<feature type="transmembrane region" description="Helical" evidence="3">
    <location>
        <begin position="87"/>
        <end position="108"/>
    </location>
</feature>
<protein>
    <submittedName>
        <fullName evidence="4">Uncharacterized protein</fullName>
    </submittedName>
</protein>
<proteinExistence type="predicted"/>
<keyword evidence="5" id="KW-1185">Reference proteome</keyword>
<dbReference type="EMBL" id="PUHR01000194">
    <property type="protein sequence ID" value="KAG0659330.1"/>
    <property type="molecule type" value="Genomic_DNA"/>
</dbReference>
<comment type="caution">
    <text evidence="4">The sequence shown here is derived from an EMBL/GenBank/DDBJ whole genome shotgun (WGS) entry which is preliminary data.</text>
</comment>
<comment type="subcellular location">
    <subcellularLocation>
        <location evidence="1">Mitochondrion</location>
    </subcellularLocation>
</comment>
<keyword evidence="3" id="KW-0812">Transmembrane</keyword>
<keyword evidence="3" id="KW-1133">Transmembrane helix</keyword>
<evidence type="ECO:0000313" key="5">
    <source>
        <dbReference type="Proteomes" id="UP000750334"/>
    </source>
</evidence>
<dbReference type="GO" id="GO:0005739">
    <property type="term" value="C:mitochondrion"/>
    <property type="evidence" value="ECO:0007669"/>
    <property type="project" value="UniProtKB-SubCell"/>
</dbReference>
<dbReference type="GO" id="GO:0006123">
    <property type="term" value="P:mitochondrial electron transport, cytochrome c to oxygen"/>
    <property type="evidence" value="ECO:0007669"/>
    <property type="project" value="InterPro"/>
</dbReference>